<evidence type="ECO:0000313" key="1">
    <source>
        <dbReference type="EMBL" id="SGY76399.1"/>
    </source>
</evidence>
<sequence>MESFDLPQRLQRGRLVRWEAGAFELERLIHVLGWHGPEREGDRKLGHGSAKGLEV</sequence>
<dbReference type="AlphaFoldDB" id="A0A2X0PCP1"/>
<dbReference type="EMBL" id="FQNC01000047">
    <property type="protein sequence ID" value="SGY76399.1"/>
    <property type="molecule type" value="Genomic_DNA"/>
</dbReference>
<name>A0A2X0PCP1_9BASI</name>
<protein>
    <submittedName>
        <fullName evidence="1">BQ5605_C005g03488 protein</fullName>
    </submittedName>
</protein>
<accession>A0A2X0PCP1</accession>
<evidence type="ECO:0000313" key="2">
    <source>
        <dbReference type="Proteomes" id="UP000249464"/>
    </source>
</evidence>
<dbReference type="Proteomes" id="UP000249464">
    <property type="component" value="Unassembled WGS sequence"/>
</dbReference>
<proteinExistence type="predicted"/>
<keyword evidence="2" id="KW-1185">Reference proteome</keyword>
<reference evidence="1 2" key="1">
    <citation type="submission" date="2016-11" db="EMBL/GenBank/DDBJ databases">
        <authorList>
            <person name="Jaros S."/>
            <person name="Januszkiewicz K."/>
            <person name="Wedrychowicz H."/>
        </authorList>
    </citation>
    <scope>NUCLEOTIDE SEQUENCE [LARGE SCALE GENOMIC DNA]</scope>
</reference>
<organism evidence="1 2">
    <name type="scientific">Microbotryum silenes-dioicae</name>
    <dbReference type="NCBI Taxonomy" id="796604"/>
    <lineage>
        <taxon>Eukaryota</taxon>
        <taxon>Fungi</taxon>
        <taxon>Dikarya</taxon>
        <taxon>Basidiomycota</taxon>
        <taxon>Pucciniomycotina</taxon>
        <taxon>Microbotryomycetes</taxon>
        <taxon>Microbotryales</taxon>
        <taxon>Microbotryaceae</taxon>
        <taxon>Microbotryum</taxon>
    </lineage>
</organism>
<gene>
    <name evidence="1" type="primary">BQ5605_C005g03488</name>
    <name evidence="1" type="ORF">BQ5605_C005G03488</name>
</gene>